<comment type="caution">
    <text evidence="2">The sequence shown here is derived from an EMBL/GenBank/DDBJ whole genome shotgun (WGS) entry which is preliminary data.</text>
</comment>
<keyword evidence="3" id="KW-1185">Reference proteome</keyword>
<sequence length="317" mass="36931">MLFQIKSRYRTKYSSYIQLQLQCHRYFSSWLPENHPFNISPKLEPPTYHRAQPVPVSLLHQINFQDTKHQHEIANAMRPHFESKNPHLLRNLYSKCDAIYFWRSLKYWRMAVGEEMDVEIEIGKGYNTSQRVTTKFGAYLEYLQLCIEKGAHEAEEVAYLAQNELFAQVQEDIPIPRFCCECDGSYNVGKGKLYHTMLWMGPSNTVSPLHYDPLDNLLVQVVGRKRVLLFPPVGNDTTNAANSDDKLWHYAGVDGNQYNTSAVDIENPDEKKYPNFKLAPVPFECTLGPGDALYIPKKWWHHVRSLEFSVSANIWWR</sequence>
<dbReference type="Pfam" id="PF13621">
    <property type="entry name" value="Cupin_8"/>
    <property type="match status" value="1"/>
</dbReference>
<dbReference type="EMBL" id="JALLPJ020001341">
    <property type="protein sequence ID" value="KAL3768870.1"/>
    <property type="molecule type" value="Genomic_DNA"/>
</dbReference>
<dbReference type="SUPFAM" id="SSF51197">
    <property type="entry name" value="Clavaminate synthase-like"/>
    <property type="match status" value="1"/>
</dbReference>
<dbReference type="InterPro" id="IPR003347">
    <property type="entry name" value="JmjC_dom"/>
</dbReference>
<feature type="domain" description="JmjC" evidence="1">
    <location>
        <begin position="158"/>
        <end position="317"/>
    </location>
</feature>
<evidence type="ECO:0000259" key="1">
    <source>
        <dbReference type="PROSITE" id="PS51184"/>
    </source>
</evidence>
<dbReference type="PROSITE" id="PS51184">
    <property type="entry name" value="JMJC"/>
    <property type="match status" value="1"/>
</dbReference>
<dbReference type="PANTHER" id="PTHR12461">
    <property type="entry name" value="HYPOXIA-INDUCIBLE FACTOR 1 ALPHA INHIBITOR-RELATED"/>
    <property type="match status" value="1"/>
</dbReference>
<evidence type="ECO:0000313" key="2">
    <source>
        <dbReference type="EMBL" id="KAL3768870.1"/>
    </source>
</evidence>
<evidence type="ECO:0000313" key="3">
    <source>
        <dbReference type="Proteomes" id="UP001530400"/>
    </source>
</evidence>
<organism evidence="2 3">
    <name type="scientific">Cyclotella atomus</name>
    <dbReference type="NCBI Taxonomy" id="382360"/>
    <lineage>
        <taxon>Eukaryota</taxon>
        <taxon>Sar</taxon>
        <taxon>Stramenopiles</taxon>
        <taxon>Ochrophyta</taxon>
        <taxon>Bacillariophyta</taxon>
        <taxon>Coscinodiscophyceae</taxon>
        <taxon>Thalassiosirophycidae</taxon>
        <taxon>Stephanodiscales</taxon>
        <taxon>Stephanodiscaceae</taxon>
        <taxon>Cyclotella</taxon>
    </lineage>
</organism>
<dbReference type="PANTHER" id="PTHR12461:SF105">
    <property type="entry name" value="HYPOXIA-INDUCIBLE FACTOR 1-ALPHA INHIBITOR"/>
    <property type="match status" value="1"/>
</dbReference>
<dbReference type="Proteomes" id="UP001530400">
    <property type="component" value="Unassembled WGS sequence"/>
</dbReference>
<name>A0ABD3N864_9STRA</name>
<dbReference type="AlphaFoldDB" id="A0ABD3N864"/>
<dbReference type="SMART" id="SM00558">
    <property type="entry name" value="JmjC"/>
    <property type="match status" value="1"/>
</dbReference>
<dbReference type="InterPro" id="IPR041667">
    <property type="entry name" value="Cupin_8"/>
</dbReference>
<dbReference type="Gene3D" id="2.60.120.650">
    <property type="entry name" value="Cupin"/>
    <property type="match status" value="1"/>
</dbReference>
<accession>A0ABD3N864</accession>
<proteinExistence type="predicted"/>
<gene>
    <name evidence="2" type="ORF">ACHAWO_013156</name>
</gene>
<protein>
    <recommendedName>
        <fullName evidence="1">JmjC domain-containing protein</fullName>
    </recommendedName>
</protein>
<reference evidence="2 3" key="1">
    <citation type="submission" date="2024-10" db="EMBL/GenBank/DDBJ databases">
        <title>Updated reference genomes for cyclostephanoid diatoms.</title>
        <authorList>
            <person name="Roberts W.R."/>
            <person name="Alverson A.J."/>
        </authorList>
    </citation>
    <scope>NUCLEOTIDE SEQUENCE [LARGE SCALE GENOMIC DNA]</scope>
    <source>
        <strain evidence="2 3">AJA010-31</strain>
    </source>
</reference>